<dbReference type="InterPro" id="IPR029499">
    <property type="entry name" value="PduO-typ"/>
</dbReference>
<dbReference type="STRING" id="742817.HMPREF9449_01547"/>
<keyword evidence="4" id="KW-0169">Cobalamin biosynthesis</keyword>
<protein>
    <recommendedName>
        <fullName evidence="4">Corrinoid adenosyltransferase</fullName>
        <ecNumber evidence="4">2.5.1.17</ecNumber>
    </recommendedName>
    <alternativeName>
        <fullName evidence="4">Cob(II)alamin adenosyltransferase</fullName>
    </alternativeName>
    <alternativeName>
        <fullName evidence="4">Cob(II)yrinic acid a,c-diamide adenosyltransferase</fullName>
    </alternativeName>
    <alternativeName>
        <fullName evidence="4">Cobinamide/cobalamin adenosyltransferase</fullName>
    </alternativeName>
</protein>
<dbReference type="SUPFAM" id="SSF89028">
    <property type="entry name" value="Cobalamin adenosyltransferase-like"/>
    <property type="match status" value="1"/>
</dbReference>
<dbReference type="eggNOG" id="COG2096">
    <property type="taxonomic scope" value="Bacteria"/>
</dbReference>
<dbReference type="HOGENOM" id="CLU_083486_0_1_10"/>
<keyword evidence="3 4" id="KW-0067">ATP-binding</keyword>
<organism evidence="6 7">
    <name type="scientific">Odoribacter laneus YIT 12061</name>
    <dbReference type="NCBI Taxonomy" id="742817"/>
    <lineage>
        <taxon>Bacteria</taxon>
        <taxon>Pseudomonadati</taxon>
        <taxon>Bacteroidota</taxon>
        <taxon>Bacteroidia</taxon>
        <taxon>Bacteroidales</taxon>
        <taxon>Odoribacteraceae</taxon>
        <taxon>Odoribacter</taxon>
    </lineage>
</organism>
<reference evidence="6 7" key="1">
    <citation type="submission" date="2012-01" db="EMBL/GenBank/DDBJ databases">
        <title>The Genome Sequence of Odoribacter laneus YIT 12061.</title>
        <authorList>
            <consortium name="The Broad Institute Genome Sequencing Platform"/>
            <person name="Earl A."/>
            <person name="Ward D."/>
            <person name="Feldgarden M."/>
            <person name="Gevers D."/>
            <person name="Morotomi M."/>
            <person name="Young S.K."/>
            <person name="Zeng Q."/>
            <person name="Gargeya S."/>
            <person name="Fitzgerald M."/>
            <person name="Haas B."/>
            <person name="Abouelleil A."/>
            <person name="Alvarado L."/>
            <person name="Arachchi H.M."/>
            <person name="Berlin A."/>
            <person name="Chapman S.B."/>
            <person name="Gearin G."/>
            <person name="Goldberg J."/>
            <person name="Griggs A."/>
            <person name="Gujja S."/>
            <person name="Hansen M."/>
            <person name="Heiman D."/>
            <person name="Howarth C."/>
            <person name="Larimer J."/>
            <person name="Lui A."/>
            <person name="MacDonald P.J.P."/>
            <person name="McCowen C."/>
            <person name="Montmayeur A."/>
            <person name="Murphy C."/>
            <person name="Neiman D."/>
            <person name="Pearson M."/>
            <person name="Priest M."/>
            <person name="Roberts A."/>
            <person name="Saif S."/>
            <person name="Shea T."/>
            <person name="Sisk P."/>
            <person name="Stolte C."/>
            <person name="Sykes S."/>
            <person name="Wortman J."/>
            <person name="Nusbaum C."/>
            <person name="Birren B."/>
        </authorList>
    </citation>
    <scope>NUCLEOTIDE SEQUENCE [LARGE SCALE GENOMIC DNA]</scope>
    <source>
        <strain evidence="6 7">YIT 12061</strain>
    </source>
</reference>
<accession>H1DH11</accession>
<dbReference type="InterPro" id="IPR016030">
    <property type="entry name" value="CblAdoTrfase-like"/>
</dbReference>
<dbReference type="AlphaFoldDB" id="H1DH11"/>
<keyword evidence="1 4" id="KW-0808">Transferase</keyword>
<dbReference type="PANTHER" id="PTHR12213">
    <property type="entry name" value="CORRINOID ADENOSYLTRANSFERASE"/>
    <property type="match status" value="1"/>
</dbReference>
<dbReference type="Gene3D" id="1.20.1200.10">
    <property type="entry name" value="Cobalamin adenosyltransferase-like"/>
    <property type="match status" value="1"/>
</dbReference>
<name>H1DH11_9BACT</name>
<dbReference type="Proteomes" id="UP000004892">
    <property type="component" value="Unassembled WGS sequence"/>
</dbReference>
<sequence>MKIYTKTGDKGTTRIHGGERVDKDDIRIEANGTLDELNAAIGVVRSFLKEGHEWQQVLYNIQKNLMIVMSQVATPSEIRERNPNVLPAELIPLCEAEIDRLSEELLEEGYFVLPGGNLISAHCHLARTIARRAERRLWALNKKDVLLPEILVFVNRLSDLFFVMARVAMQREGSLEEKWKSFTYKKK</sequence>
<gene>
    <name evidence="6" type="ORF">HMPREF9449_01547</name>
</gene>
<dbReference type="GeneID" id="98069118"/>
<dbReference type="GO" id="GO:0005524">
    <property type="term" value="F:ATP binding"/>
    <property type="evidence" value="ECO:0007669"/>
    <property type="project" value="UniProtKB-UniRule"/>
</dbReference>
<dbReference type="PANTHER" id="PTHR12213:SF0">
    <property type="entry name" value="CORRINOID ADENOSYLTRANSFERASE MMAB"/>
    <property type="match status" value="1"/>
</dbReference>
<evidence type="ECO:0000256" key="4">
    <source>
        <dbReference type="RuleBase" id="RU366026"/>
    </source>
</evidence>
<dbReference type="UniPathway" id="UPA00148">
    <property type="reaction ID" value="UER00233"/>
</dbReference>
<comment type="catalytic activity">
    <reaction evidence="4">
        <text>2 cob(II)yrinate a,c diamide + reduced [electron-transfer flavoprotein] + 2 ATP = 2 adenosylcob(III)yrinate a,c-diamide + 2 triphosphate + oxidized [electron-transfer flavoprotein] + 3 H(+)</text>
        <dbReference type="Rhea" id="RHEA:11528"/>
        <dbReference type="Rhea" id="RHEA-COMP:10685"/>
        <dbReference type="Rhea" id="RHEA-COMP:10686"/>
        <dbReference type="ChEBI" id="CHEBI:15378"/>
        <dbReference type="ChEBI" id="CHEBI:18036"/>
        <dbReference type="ChEBI" id="CHEBI:30616"/>
        <dbReference type="ChEBI" id="CHEBI:57692"/>
        <dbReference type="ChEBI" id="CHEBI:58307"/>
        <dbReference type="ChEBI" id="CHEBI:58503"/>
        <dbReference type="ChEBI" id="CHEBI:58537"/>
        <dbReference type="EC" id="2.5.1.17"/>
    </reaction>
</comment>
<evidence type="ECO:0000259" key="5">
    <source>
        <dbReference type="Pfam" id="PF01923"/>
    </source>
</evidence>
<dbReference type="GO" id="GO:0008817">
    <property type="term" value="F:corrinoid adenosyltransferase activity"/>
    <property type="evidence" value="ECO:0007669"/>
    <property type="project" value="UniProtKB-UniRule"/>
</dbReference>
<evidence type="ECO:0000256" key="2">
    <source>
        <dbReference type="ARBA" id="ARBA00022741"/>
    </source>
</evidence>
<dbReference type="EMBL" id="ADMC01000022">
    <property type="protein sequence ID" value="EHP47694.1"/>
    <property type="molecule type" value="Genomic_DNA"/>
</dbReference>
<evidence type="ECO:0000256" key="3">
    <source>
        <dbReference type="ARBA" id="ARBA00022840"/>
    </source>
</evidence>
<dbReference type="GO" id="GO:0009236">
    <property type="term" value="P:cobalamin biosynthetic process"/>
    <property type="evidence" value="ECO:0007669"/>
    <property type="project" value="UniProtKB-UniRule"/>
</dbReference>
<dbReference type="Pfam" id="PF01923">
    <property type="entry name" value="Cob_adeno_trans"/>
    <property type="match status" value="1"/>
</dbReference>
<evidence type="ECO:0000313" key="6">
    <source>
        <dbReference type="EMBL" id="EHP47694.1"/>
    </source>
</evidence>
<keyword evidence="2 4" id="KW-0547">Nucleotide-binding</keyword>
<evidence type="ECO:0000256" key="1">
    <source>
        <dbReference type="ARBA" id="ARBA00022679"/>
    </source>
</evidence>
<feature type="domain" description="Cobalamin adenosyltransferase-like" evidence="5">
    <location>
        <begin position="3"/>
        <end position="168"/>
    </location>
</feature>
<dbReference type="EC" id="2.5.1.17" evidence="4"/>
<dbReference type="NCBIfam" id="TIGR00636">
    <property type="entry name" value="PduO_Nterm"/>
    <property type="match status" value="1"/>
</dbReference>
<dbReference type="RefSeq" id="WP_009136695.1">
    <property type="nucleotide sequence ID" value="NZ_JH594596.1"/>
</dbReference>
<comment type="similarity">
    <text evidence="4">Belongs to the Cob(I)alamin adenosyltransferase family.</text>
</comment>
<dbReference type="PATRIC" id="fig|742817.3.peg.1646"/>
<evidence type="ECO:0000313" key="7">
    <source>
        <dbReference type="Proteomes" id="UP000004892"/>
    </source>
</evidence>
<comment type="caution">
    <text evidence="6">The sequence shown here is derived from an EMBL/GenBank/DDBJ whole genome shotgun (WGS) entry which is preliminary data.</text>
</comment>
<comment type="pathway">
    <text evidence="4">Cofactor biosynthesis; adenosylcobalamin biosynthesis; adenosylcobalamin from cob(II)yrinate a,c-diamide: step 2/7.</text>
</comment>
<comment type="catalytic activity">
    <reaction evidence="4">
        <text>2 cob(II)alamin + reduced [electron-transfer flavoprotein] + 2 ATP = 2 adenosylcob(III)alamin + 2 triphosphate + oxidized [electron-transfer flavoprotein] + 3 H(+)</text>
        <dbReference type="Rhea" id="RHEA:28671"/>
        <dbReference type="Rhea" id="RHEA-COMP:10685"/>
        <dbReference type="Rhea" id="RHEA-COMP:10686"/>
        <dbReference type="ChEBI" id="CHEBI:15378"/>
        <dbReference type="ChEBI" id="CHEBI:16304"/>
        <dbReference type="ChEBI" id="CHEBI:18036"/>
        <dbReference type="ChEBI" id="CHEBI:18408"/>
        <dbReference type="ChEBI" id="CHEBI:30616"/>
        <dbReference type="ChEBI" id="CHEBI:57692"/>
        <dbReference type="ChEBI" id="CHEBI:58307"/>
        <dbReference type="EC" id="2.5.1.17"/>
    </reaction>
</comment>
<proteinExistence type="inferred from homology"/>
<keyword evidence="7" id="KW-1185">Reference proteome</keyword>
<dbReference type="InterPro" id="IPR036451">
    <property type="entry name" value="CblAdoTrfase-like_sf"/>
</dbReference>